<accession>A0A255E7X9</accession>
<dbReference type="EMBL" id="NMVI01000016">
    <property type="protein sequence ID" value="OYN87636.1"/>
    <property type="molecule type" value="Genomic_DNA"/>
</dbReference>
<dbReference type="InterPro" id="IPR004360">
    <property type="entry name" value="Glyas_Fos-R_dOase_dom"/>
</dbReference>
<evidence type="ECO:0000313" key="3">
    <source>
        <dbReference type="Proteomes" id="UP000216533"/>
    </source>
</evidence>
<sequence length="130" mass="14047">MTTPIRREIGQVFIPVPDIHRSADWYGRLLGAEVSLPSHDDTIVDVPMEPGPGLALDANAPFTPDGPPRFFWWADDLGAVVAHVRDLGAELASDVVDIGSVAFVQFRDPDGNLLMVCARTEGDESAHTVV</sequence>
<evidence type="ECO:0000313" key="2">
    <source>
        <dbReference type="EMBL" id="OYN87636.1"/>
    </source>
</evidence>
<dbReference type="CDD" id="cd06587">
    <property type="entry name" value="VOC"/>
    <property type="match status" value="1"/>
</dbReference>
<dbReference type="InterPro" id="IPR037523">
    <property type="entry name" value="VOC_core"/>
</dbReference>
<dbReference type="Proteomes" id="UP000216533">
    <property type="component" value="Unassembled WGS sequence"/>
</dbReference>
<reference evidence="2 3" key="1">
    <citation type="submission" date="2017-07" db="EMBL/GenBank/DDBJ databases">
        <title>Draft whole genome sequences of clinical Proprionibacteriaceae strains.</title>
        <authorList>
            <person name="Bernier A.-M."/>
            <person name="Bernard K."/>
            <person name="Domingo M.-C."/>
        </authorList>
    </citation>
    <scope>NUCLEOTIDE SEQUENCE [LARGE SCALE GENOMIC DNA]</scope>
    <source>
        <strain evidence="2 3">NML 160184</strain>
    </source>
</reference>
<proteinExistence type="predicted"/>
<keyword evidence="2" id="KW-0223">Dioxygenase</keyword>
<gene>
    <name evidence="2" type="ORF">CGZ92_08025</name>
</gene>
<protein>
    <submittedName>
        <fullName evidence="2">Glyoxalase/bleomycin resistance/dioxygenase family protein</fullName>
    </submittedName>
</protein>
<evidence type="ECO:0000259" key="1">
    <source>
        <dbReference type="PROSITE" id="PS51819"/>
    </source>
</evidence>
<feature type="domain" description="VOC" evidence="1">
    <location>
        <begin position="8"/>
        <end position="119"/>
    </location>
</feature>
<dbReference type="GO" id="GO:0051213">
    <property type="term" value="F:dioxygenase activity"/>
    <property type="evidence" value="ECO:0007669"/>
    <property type="project" value="UniProtKB-KW"/>
</dbReference>
<organism evidence="2 3">
    <name type="scientific">Parenemella sanctibonifatiensis</name>
    <dbReference type="NCBI Taxonomy" id="2016505"/>
    <lineage>
        <taxon>Bacteria</taxon>
        <taxon>Bacillati</taxon>
        <taxon>Actinomycetota</taxon>
        <taxon>Actinomycetes</taxon>
        <taxon>Propionibacteriales</taxon>
        <taxon>Propionibacteriaceae</taxon>
        <taxon>Parenemella</taxon>
    </lineage>
</organism>
<dbReference type="Gene3D" id="3.10.180.10">
    <property type="entry name" value="2,3-Dihydroxybiphenyl 1,2-Dioxygenase, domain 1"/>
    <property type="match status" value="1"/>
</dbReference>
<comment type="caution">
    <text evidence="2">The sequence shown here is derived from an EMBL/GenBank/DDBJ whole genome shotgun (WGS) entry which is preliminary data.</text>
</comment>
<dbReference type="PROSITE" id="PS51819">
    <property type="entry name" value="VOC"/>
    <property type="match status" value="1"/>
</dbReference>
<dbReference type="InterPro" id="IPR029068">
    <property type="entry name" value="Glyas_Bleomycin-R_OHBP_Dase"/>
</dbReference>
<dbReference type="AlphaFoldDB" id="A0A255E7X9"/>
<keyword evidence="2" id="KW-0560">Oxidoreductase</keyword>
<name>A0A255E7X9_9ACTN</name>
<dbReference type="SUPFAM" id="SSF54593">
    <property type="entry name" value="Glyoxalase/Bleomycin resistance protein/Dihydroxybiphenyl dioxygenase"/>
    <property type="match status" value="1"/>
</dbReference>
<dbReference type="RefSeq" id="WP_094450854.1">
    <property type="nucleotide sequence ID" value="NZ_NMVI01000016.1"/>
</dbReference>
<dbReference type="Pfam" id="PF00903">
    <property type="entry name" value="Glyoxalase"/>
    <property type="match status" value="1"/>
</dbReference>